<comment type="similarity">
    <text evidence="1">Belongs to the DNA2/NAM7 helicase family.</text>
</comment>
<evidence type="ECO:0000259" key="8">
    <source>
        <dbReference type="Pfam" id="PF13086"/>
    </source>
</evidence>
<dbReference type="RefSeq" id="WP_091987399.1">
    <property type="nucleotide sequence ID" value="NZ_FOYV01000001.1"/>
</dbReference>
<organism evidence="10 11">
    <name type="scientific">Marinobacter gudaonensis</name>
    <dbReference type="NCBI Taxonomy" id="375760"/>
    <lineage>
        <taxon>Bacteria</taxon>
        <taxon>Pseudomonadati</taxon>
        <taxon>Pseudomonadota</taxon>
        <taxon>Gammaproteobacteria</taxon>
        <taxon>Pseudomonadales</taxon>
        <taxon>Marinobacteraceae</taxon>
        <taxon>Marinobacter</taxon>
    </lineage>
</organism>
<dbReference type="Proteomes" id="UP000199290">
    <property type="component" value="Unassembled WGS sequence"/>
</dbReference>
<dbReference type="GO" id="GO:0043139">
    <property type="term" value="F:5'-3' DNA helicase activity"/>
    <property type="evidence" value="ECO:0007669"/>
    <property type="project" value="TreeGrafter"/>
</dbReference>
<dbReference type="PANTHER" id="PTHR43788:SF8">
    <property type="entry name" value="DNA-BINDING PROTEIN SMUBP-2"/>
    <property type="match status" value="1"/>
</dbReference>
<proteinExistence type="inferred from homology"/>
<evidence type="ECO:0000313" key="11">
    <source>
        <dbReference type="Proteomes" id="UP000199290"/>
    </source>
</evidence>
<dbReference type="Pfam" id="PF13087">
    <property type="entry name" value="AAA_12"/>
    <property type="match status" value="1"/>
</dbReference>
<keyword evidence="2" id="KW-0547">Nucleotide-binding</keyword>
<accession>A0A1I6GPX2</accession>
<evidence type="ECO:0000313" key="10">
    <source>
        <dbReference type="EMBL" id="SFR44273.1"/>
    </source>
</evidence>
<dbReference type="Pfam" id="PF13086">
    <property type="entry name" value="AAA_11"/>
    <property type="match status" value="1"/>
</dbReference>
<dbReference type="InterPro" id="IPR050534">
    <property type="entry name" value="Coronavir_polyprotein_1ab"/>
</dbReference>
<feature type="domain" description="DUF2726" evidence="7">
    <location>
        <begin position="804"/>
        <end position="902"/>
    </location>
</feature>
<dbReference type="GO" id="GO:0005524">
    <property type="term" value="F:ATP binding"/>
    <property type="evidence" value="ECO:0007669"/>
    <property type="project" value="UniProtKB-KW"/>
</dbReference>
<dbReference type="AlphaFoldDB" id="A0A1I6GPX2"/>
<dbReference type="InterPro" id="IPR047187">
    <property type="entry name" value="SF1_C_Upf1"/>
</dbReference>
<dbReference type="STRING" id="375760.SAMN04488073_1311"/>
<dbReference type="OrthoDB" id="9757917at2"/>
<dbReference type="CDD" id="cd17934">
    <property type="entry name" value="DEXXQc_Upf1-like"/>
    <property type="match status" value="1"/>
</dbReference>
<dbReference type="Gene3D" id="3.40.50.300">
    <property type="entry name" value="P-loop containing nucleotide triphosphate hydrolases"/>
    <property type="match status" value="2"/>
</dbReference>
<protein>
    <submittedName>
        <fullName evidence="10">Superfamily I DNA and/or RNA helicase</fullName>
    </submittedName>
</protein>
<gene>
    <name evidence="10" type="ORF">SAMN04488073_1311</name>
</gene>
<evidence type="ECO:0000256" key="2">
    <source>
        <dbReference type="ARBA" id="ARBA00022741"/>
    </source>
</evidence>
<evidence type="ECO:0000256" key="6">
    <source>
        <dbReference type="SAM" id="Coils"/>
    </source>
</evidence>
<keyword evidence="5" id="KW-0067">ATP-binding</keyword>
<evidence type="ECO:0000256" key="5">
    <source>
        <dbReference type="ARBA" id="ARBA00022840"/>
    </source>
</evidence>
<dbReference type="InterPro" id="IPR027417">
    <property type="entry name" value="P-loop_NTPase"/>
</dbReference>
<keyword evidence="11" id="KW-1185">Reference proteome</keyword>
<keyword evidence="4 10" id="KW-0347">Helicase</keyword>
<evidence type="ECO:0000259" key="7">
    <source>
        <dbReference type="Pfam" id="PF10881"/>
    </source>
</evidence>
<dbReference type="InterPro" id="IPR024402">
    <property type="entry name" value="DUF2726"/>
</dbReference>
<dbReference type="PANTHER" id="PTHR43788">
    <property type="entry name" value="DNA2/NAM7 HELICASE FAMILY MEMBER"/>
    <property type="match status" value="1"/>
</dbReference>
<feature type="domain" description="DNA2/NAM7 helicase-like C-terminal" evidence="9">
    <location>
        <begin position="549"/>
        <end position="721"/>
    </location>
</feature>
<dbReference type="CDD" id="cd18808">
    <property type="entry name" value="SF1_C_Upf1"/>
    <property type="match status" value="1"/>
</dbReference>
<evidence type="ECO:0000256" key="1">
    <source>
        <dbReference type="ARBA" id="ARBA00007913"/>
    </source>
</evidence>
<dbReference type="InterPro" id="IPR041677">
    <property type="entry name" value="DNA2/NAM7_AAA_11"/>
</dbReference>
<dbReference type="InterPro" id="IPR041679">
    <property type="entry name" value="DNA2/NAM7-like_C"/>
</dbReference>
<dbReference type="EMBL" id="FOYV01000001">
    <property type="protein sequence ID" value="SFR44273.1"/>
    <property type="molecule type" value="Genomic_DNA"/>
</dbReference>
<dbReference type="SUPFAM" id="SSF52540">
    <property type="entry name" value="P-loop containing nucleoside triphosphate hydrolases"/>
    <property type="match status" value="1"/>
</dbReference>
<feature type="domain" description="DNA2/NAM7 helicase helicase" evidence="8">
    <location>
        <begin position="180"/>
        <end position="531"/>
    </location>
</feature>
<keyword evidence="3" id="KW-0378">Hydrolase</keyword>
<keyword evidence="6" id="KW-0175">Coiled coil</keyword>
<dbReference type="Gene3D" id="3.40.960.10">
    <property type="entry name" value="VSR Endonuclease"/>
    <property type="match status" value="1"/>
</dbReference>
<name>A0A1I6GPX2_9GAMM</name>
<reference evidence="11" key="1">
    <citation type="submission" date="2016-10" db="EMBL/GenBank/DDBJ databases">
        <authorList>
            <person name="Varghese N."/>
            <person name="Submissions S."/>
        </authorList>
    </citation>
    <scope>NUCLEOTIDE SEQUENCE [LARGE SCALE GENOMIC DNA]</scope>
    <source>
        <strain evidence="11">CGMCC 1.6294</strain>
    </source>
</reference>
<evidence type="ECO:0000256" key="3">
    <source>
        <dbReference type="ARBA" id="ARBA00022801"/>
    </source>
</evidence>
<feature type="coiled-coil region" evidence="6">
    <location>
        <begin position="401"/>
        <end position="428"/>
    </location>
</feature>
<dbReference type="Pfam" id="PF10881">
    <property type="entry name" value="DUF2726"/>
    <property type="match status" value="1"/>
</dbReference>
<dbReference type="GO" id="GO:0016787">
    <property type="term" value="F:hydrolase activity"/>
    <property type="evidence" value="ECO:0007669"/>
    <property type="project" value="UniProtKB-KW"/>
</dbReference>
<evidence type="ECO:0000256" key="4">
    <source>
        <dbReference type="ARBA" id="ARBA00022806"/>
    </source>
</evidence>
<sequence length="913" mass="102886">MVRIEMSGQDKTDQISDWEIKRSRTSFDLEVRFPSGKTFRRPLADCKIEPTEVFENCLLSKDSGRSYQEAKKVAVFGKKQALVRYPNSEKDYLFKRENVVIEQSANFKQGTVYQYFLKVAEARARTGASTKDDEAFSPDSLLQNQLDKLLPNPDSVLNAYFSGASLSREAPEQLIFPFGLNESQLLATRRAFQSQVSVIQGPPGTGKTQTILNIIANILLQGKTVAVLSNANSAVENIYEKLKTHDLDYLSAQLGNRDNRNRFFEDPPSIPELASAPADVVPTLMDITRQLGAIEKVLDAQTKAALLKADIRELLAEARHLTQWIEDDPESAGECFDSKLSAKYQFPVSQLIELIAFLNLLEDKPISLRDRLTLFFRYRIVRTKYFRTTKQRNGLVQLLQKQYYERALQQKELELETVQKTLQDNDLEALMLEIAKSSLAYLRSELGRRKWPHIDLNGAAHRQLPKDFFQRFPIVGSSTHSVLASLGAGTVLDYAIIDEASQQDILPGILAMSCARNLIIVGDTKQLKPVLKPIELAPPDEKYDCSTQSLLDSCLKVFGETAPVTLLREHYRCDPMIIQFCNQQFYDNQLIPMTEGTHPDPMRLIVTAKGNHARGFKNLREIDSILHTLEGAEKGLSEDLDGRGFIAPYNAQVDLAEGALPADFASKTAHKFQGRECDEIVFSTVLDKKSADDHQQTSFVDDPQLVNVAVSRAKKQFTLVTGDEVFNRAQGHIAALVRYIEYYGSGGPNQVIRSPVVSAFDLLYREYDSSLNRLKNLLRSSDSDFKSEQIVAQILRESLTRDSNRDLKVFPQIPLNQIVSARSLSLTKDETAFLHSRSSCDFVIYYKVGKKPLAVIEVDGGSHESDVQRRRDALKDSILRKAGVEILRLSTVQSQIEERIAKFLHRIQGYSLQ</sequence>
<evidence type="ECO:0000259" key="9">
    <source>
        <dbReference type="Pfam" id="PF13087"/>
    </source>
</evidence>